<evidence type="ECO:0000256" key="10">
    <source>
        <dbReference type="ARBA" id="ARBA00023054"/>
    </source>
</evidence>
<dbReference type="GO" id="GO:0045654">
    <property type="term" value="P:positive regulation of megakaryocyte differentiation"/>
    <property type="evidence" value="ECO:0007669"/>
    <property type="project" value="UniProtKB-ARBA"/>
</dbReference>
<evidence type="ECO:0000313" key="19">
    <source>
        <dbReference type="Proteomes" id="UP000625711"/>
    </source>
</evidence>
<dbReference type="AlphaFoldDB" id="A0A834HRP9"/>
<evidence type="ECO:0000256" key="2">
    <source>
        <dbReference type="ARBA" id="ARBA00006537"/>
    </source>
</evidence>
<comment type="caution">
    <text evidence="18">The sequence shown here is derived from an EMBL/GenBank/DDBJ whole genome shotgun (WGS) entry which is preliminary data.</text>
</comment>
<evidence type="ECO:0000256" key="9">
    <source>
        <dbReference type="ARBA" id="ARBA00022989"/>
    </source>
</evidence>
<feature type="region of interest" description="Disordered" evidence="15">
    <location>
        <begin position="194"/>
        <end position="218"/>
    </location>
</feature>
<dbReference type="EMBL" id="JAACXV010014549">
    <property type="protein sequence ID" value="KAF7266298.1"/>
    <property type="molecule type" value="Genomic_DNA"/>
</dbReference>
<name>A0A834HRP9_RHYFE</name>
<dbReference type="InterPro" id="IPR037047">
    <property type="entry name" value="PITH_dom_sf"/>
</dbReference>
<keyword evidence="4" id="KW-0109">Calcium transport</keyword>
<dbReference type="InterPro" id="IPR010400">
    <property type="entry name" value="PITH_dom"/>
</dbReference>
<keyword evidence="6 16" id="KW-0812">Transmembrane</keyword>
<keyword evidence="3" id="KW-0813">Transport</keyword>
<keyword evidence="5" id="KW-0107">Calcium channel</keyword>
<accession>A0A834HRP9</accession>
<organism evidence="18 19">
    <name type="scientific">Rhynchophorus ferrugineus</name>
    <name type="common">Red palm weevil</name>
    <name type="synonym">Curculio ferrugineus</name>
    <dbReference type="NCBI Taxonomy" id="354439"/>
    <lineage>
        <taxon>Eukaryota</taxon>
        <taxon>Metazoa</taxon>
        <taxon>Ecdysozoa</taxon>
        <taxon>Arthropoda</taxon>
        <taxon>Hexapoda</taxon>
        <taxon>Insecta</taxon>
        <taxon>Pterygota</taxon>
        <taxon>Neoptera</taxon>
        <taxon>Endopterygota</taxon>
        <taxon>Coleoptera</taxon>
        <taxon>Polyphaga</taxon>
        <taxon>Cucujiformia</taxon>
        <taxon>Curculionidae</taxon>
        <taxon>Dryophthorinae</taxon>
        <taxon>Rhynchophorus</taxon>
    </lineage>
</organism>
<dbReference type="GO" id="GO:0060255">
    <property type="term" value="P:regulation of macromolecule metabolic process"/>
    <property type="evidence" value="ECO:0007669"/>
    <property type="project" value="UniProtKB-ARBA"/>
</dbReference>
<keyword evidence="8" id="KW-0106">Calcium</keyword>
<keyword evidence="12 16" id="KW-0472">Membrane</keyword>
<evidence type="ECO:0000256" key="4">
    <source>
        <dbReference type="ARBA" id="ARBA00022568"/>
    </source>
</evidence>
<dbReference type="FunFam" id="2.60.120.470:FF:000002">
    <property type="entry name" value="PITH domain-containing protein 1"/>
    <property type="match status" value="1"/>
</dbReference>
<evidence type="ECO:0000256" key="16">
    <source>
        <dbReference type="SAM" id="Phobius"/>
    </source>
</evidence>
<feature type="domain" description="PITH" evidence="17">
    <location>
        <begin position="15"/>
        <end position="187"/>
    </location>
</feature>
<dbReference type="GO" id="GO:0005262">
    <property type="term" value="F:calcium channel activity"/>
    <property type="evidence" value="ECO:0007669"/>
    <property type="project" value="UniProtKB-KW"/>
</dbReference>
<evidence type="ECO:0000256" key="7">
    <source>
        <dbReference type="ARBA" id="ARBA00022824"/>
    </source>
</evidence>
<keyword evidence="19" id="KW-1185">Reference proteome</keyword>
<dbReference type="Pfam" id="PF06201">
    <property type="entry name" value="PITH"/>
    <property type="match status" value="1"/>
</dbReference>
<dbReference type="SUPFAM" id="SSF49785">
    <property type="entry name" value="Galactose-binding domain-like"/>
    <property type="match status" value="1"/>
</dbReference>
<dbReference type="GO" id="GO:0005789">
    <property type="term" value="C:endoplasmic reticulum membrane"/>
    <property type="evidence" value="ECO:0007669"/>
    <property type="project" value="UniProtKB-SubCell"/>
</dbReference>
<gene>
    <name evidence="18" type="ORF">GWI33_020327</name>
</gene>
<evidence type="ECO:0000256" key="8">
    <source>
        <dbReference type="ARBA" id="ARBA00022837"/>
    </source>
</evidence>
<evidence type="ECO:0000256" key="14">
    <source>
        <dbReference type="ARBA" id="ARBA00025788"/>
    </source>
</evidence>
<keyword evidence="9 16" id="KW-1133">Transmembrane helix</keyword>
<reference evidence="18" key="1">
    <citation type="submission" date="2020-08" db="EMBL/GenBank/DDBJ databases">
        <title>Genome sequencing and assembly of the red palm weevil Rhynchophorus ferrugineus.</title>
        <authorList>
            <person name="Dias G.B."/>
            <person name="Bergman C.M."/>
            <person name="Manee M."/>
        </authorList>
    </citation>
    <scope>NUCLEOTIDE SEQUENCE</scope>
    <source>
        <strain evidence="18">AA-2017</strain>
        <tissue evidence="18">Whole larva</tissue>
    </source>
</reference>
<keyword evidence="7" id="KW-0256">Endoplasmic reticulum</keyword>
<dbReference type="PANTHER" id="PTHR20917">
    <property type="entry name" value="PNAS-RELATED"/>
    <property type="match status" value="1"/>
</dbReference>
<dbReference type="InterPro" id="IPR008559">
    <property type="entry name" value="TMCO1"/>
</dbReference>
<evidence type="ECO:0000259" key="17">
    <source>
        <dbReference type="PROSITE" id="PS51532"/>
    </source>
</evidence>
<keyword evidence="10" id="KW-0175">Coiled coil</keyword>
<evidence type="ECO:0000256" key="3">
    <source>
        <dbReference type="ARBA" id="ARBA00022448"/>
    </source>
</evidence>
<evidence type="ECO:0000256" key="6">
    <source>
        <dbReference type="ARBA" id="ARBA00022692"/>
    </source>
</evidence>
<keyword evidence="11" id="KW-0406">Ion transport</keyword>
<evidence type="ECO:0000256" key="13">
    <source>
        <dbReference type="ARBA" id="ARBA00023303"/>
    </source>
</evidence>
<dbReference type="OrthoDB" id="342726at2759"/>
<keyword evidence="13" id="KW-0407">Ion channel</keyword>
<evidence type="ECO:0000256" key="1">
    <source>
        <dbReference type="ARBA" id="ARBA00004477"/>
    </source>
</evidence>
<evidence type="ECO:0000256" key="12">
    <source>
        <dbReference type="ARBA" id="ARBA00023136"/>
    </source>
</evidence>
<dbReference type="InterPro" id="IPR008979">
    <property type="entry name" value="Galactose-bd-like_sf"/>
</dbReference>
<comment type="similarity">
    <text evidence="14">Belongs to the PITHD1 family.</text>
</comment>
<evidence type="ECO:0000256" key="11">
    <source>
        <dbReference type="ARBA" id="ARBA00023065"/>
    </source>
</evidence>
<feature type="transmembrane region" description="Helical" evidence="16">
    <location>
        <begin position="236"/>
        <end position="254"/>
    </location>
</feature>
<dbReference type="Proteomes" id="UP000625711">
    <property type="component" value="Unassembled WGS sequence"/>
</dbReference>
<dbReference type="InterPro" id="IPR002809">
    <property type="entry name" value="EMC3/TMCO1"/>
</dbReference>
<comment type="similarity">
    <text evidence="2">Belongs to the TMCO1 family.</text>
</comment>
<dbReference type="PANTHER" id="PTHR20917:SF0">
    <property type="entry name" value="CALCIUM LOAD-ACTIVATED CALCIUM CHANNEL"/>
    <property type="match status" value="1"/>
</dbReference>
<proteinExistence type="inferred from homology"/>
<dbReference type="PROSITE" id="PS51532">
    <property type="entry name" value="PITH"/>
    <property type="match status" value="1"/>
</dbReference>
<evidence type="ECO:0000313" key="18">
    <source>
        <dbReference type="EMBL" id="KAF7266298.1"/>
    </source>
</evidence>
<dbReference type="GO" id="GO:0080090">
    <property type="term" value="P:regulation of primary metabolic process"/>
    <property type="evidence" value="ECO:0007669"/>
    <property type="project" value="UniProtKB-ARBA"/>
</dbReference>
<protein>
    <recommendedName>
        <fullName evidence="17">PITH domain-containing protein</fullName>
    </recommendedName>
</protein>
<feature type="region of interest" description="Disordered" evidence="15">
    <location>
        <begin position="1"/>
        <end position="20"/>
    </location>
</feature>
<dbReference type="Gene3D" id="2.60.120.470">
    <property type="entry name" value="PITH domain"/>
    <property type="match status" value="1"/>
</dbReference>
<evidence type="ECO:0000256" key="15">
    <source>
        <dbReference type="SAM" id="MobiDB-lite"/>
    </source>
</evidence>
<comment type="subcellular location">
    <subcellularLocation>
        <location evidence="1">Endoplasmic reticulum membrane</location>
        <topology evidence="1">Multi-pass membrane protein</topology>
    </subcellularLocation>
</comment>
<dbReference type="GO" id="GO:0032469">
    <property type="term" value="P:endoplasmic reticulum calcium ion homeostasis"/>
    <property type="evidence" value="ECO:0007669"/>
    <property type="project" value="InterPro"/>
</dbReference>
<evidence type="ECO:0000256" key="5">
    <source>
        <dbReference type="ARBA" id="ARBA00022673"/>
    </source>
</evidence>
<sequence>MASRGKCCGDPNHQHDDPERGIQYSLYTKINTNDLECLNESTEGSGKLVFKPWEDRLNRESFVESDADEELLFNIPFTGSVKLKGIIVIGDSSDSHPSKMRLFKNRESMTFDDVALIPDQEFEMQKDTEGLLEYVTKVVTFNHVTHLTIHFPKNFGEEHTRIYYIGLKGLTWLMVYRTERYQKLKAEVERQSKRLEKRKETHGDTLDKQQKKKIEREEDKLKHNNRDLSFVKMKSMFAIGFAFTALLSMFNNIFDGRVVARLPFLPLTWIQGLSHRNLPGDDYYDCSFIFLYILCTMSIRQNIQKLLGFAPSRAASKQGNNLFGPAPGQFK</sequence>
<dbReference type="SMART" id="SM01415">
    <property type="entry name" value="DUF106"/>
    <property type="match status" value="1"/>
</dbReference>